<dbReference type="PANTHER" id="PTHR21771:SF0">
    <property type="entry name" value="MITOCHONDRIA-EATING PROTEIN"/>
    <property type="match status" value="1"/>
</dbReference>
<evidence type="ECO:0000259" key="15">
    <source>
        <dbReference type="Pfam" id="PF16026"/>
    </source>
</evidence>
<keyword evidence="10" id="KW-0496">Mitochondrion</keyword>
<evidence type="ECO:0000256" key="9">
    <source>
        <dbReference type="ARBA" id="ARBA00023121"/>
    </source>
</evidence>
<evidence type="ECO:0000313" key="16">
    <source>
        <dbReference type="EMBL" id="KAJ1215074.1"/>
    </source>
</evidence>
<keyword evidence="17" id="KW-1185">Reference proteome</keyword>
<dbReference type="GO" id="GO:0008289">
    <property type="term" value="F:lipid binding"/>
    <property type="evidence" value="ECO:0007669"/>
    <property type="project" value="UniProtKB-KW"/>
</dbReference>
<dbReference type="EMBL" id="JANPWB010000001">
    <property type="protein sequence ID" value="KAJ1215074.1"/>
    <property type="molecule type" value="Genomic_DNA"/>
</dbReference>
<feature type="coiled-coil region" evidence="13">
    <location>
        <begin position="100"/>
        <end position="148"/>
    </location>
</feature>
<comment type="subcellular location">
    <subcellularLocation>
        <location evidence="3">Cytoplasm</location>
    </subcellularLocation>
    <subcellularLocation>
        <location evidence="2">Mitochondrion matrix</location>
    </subcellularLocation>
    <subcellularLocation>
        <location evidence="1">Mitochondrion outer membrane</location>
    </subcellularLocation>
</comment>
<organism evidence="16 17">
    <name type="scientific">Pleurodeles waltl</name>
    <name type="common">Iberian ribbed newt</name>
    <dbReference type="NCBI Taxonomy" id="8319"/>
    <lineage>
        <taxon>Eukaryota</taxon>
        <taxon>Metazoa</taxon>
        <taxon>Chordata</taxon>
        <taxon>Craniata</taxon>
        <taxon>Vertebrata</taxon>
        <taxon>Euteleostomi</taxon>
        <taxon>Amphibia</taxon>
        <taxon>Batrachia</taxon>
        <taxon>Caudata</taxon>
        <taxon>Salamandroidea</taxon>
        <taxon>Salamandridae</taxon>
        <taxon>Pleurodelinae</taxon>
        <taxon>Pleurodeles</taxon>
    </lineage>
</organism>
<evidence type="ECO:0000256" key="12">
    <source>
        <dbReference type="ARBA" id="ARBA00032687"/>
    </source>
</evidence>
<gene>
    <name evidence="16" type="ORF">NDU88_002684</name>
</gene>
<keyword evidence="9" id="KW-0446">Lipid-binding</keyword>
<evidence type="ECO:0000256" key="11">
    <source>
        <dbReference type="ARBA" id="ARBA00023136"/>
    </source>
</evidence>
<protein>
    <recommendedName>
        <fullName evidence="5">Mitochondria-eating protein</fullName>
    </recommendedName>
    <alternativeName>
        <fullName evidence="12">Spermatogenesis-associated protein 18</fullName>
    </alternativeName>
</protein>
<dbReference type="GO" id="GO:0035695">
    <property type="term" value="P:mitophagy by internal vacuole formation"/>
    <property type="evidence" value="ECO:0007669"/>
    <property type="project" value="TreeGrafter"/>
</dbReference>
<dbReference type="AlphaFoldDB" id="A0AAV7WLY3"/>
<evidence type="ECO:0000256" key="14">
    <source>
        <dbReference type="SAM" id="MobiDB-lite"/>
    </source>
</evidence>
<dbReference type="InterPro" id="IPR031981">
    <property type="entry name" value="MIEAP_C"/>
</dbReference>
<evidence type="ECO:0000256" key="13">
    <source>
        <dbReference type="SAM" id="Coils"/>
    </source>
</evidence>
<proteinExistence type="inferred from homology"/>
<evidence type="ECO:0000256" key="5">
    <source>
        <dbReference type="ARBA" id="ARBA00019863"/>
    </source>
</evidence>
<evidence type="ECO:0000256" key="7">
    <source>
        <dbReference type="ARBA" id="ARBA00022787"/>
    </source>
</evidence>
<feature type="domain" description="Mitochondria-eating protein C-terminal" evidence="15">
    <location>
        <begin position="203"/>
        <end position="393"/>
    </location>
</feature>
<feature type="region of interest" description="Disordered" evidence="14">
    <location>
        <begin position="406"/>
        <end position="443"/>
    </location>
</feature>
<dbReference type="GO" id="GO:0035694">
    <property type="term" value="P:mitochondrial protein catabolic process"/>
    <property type="evidence" value="ECO:0007669"/>
    <property type="project" value="InterPro"/>
</dbReference>
<sequence>MKNGALCKFMQEKLDDWYRDYHNNTCDENLNECCELMELSSKVQGQLISILNAISREGGQYAGVEILKNRFLPMLGSCFATPSSMMSPDTSLLKESLGKDRRIRELASSHEQEVQKLESQLLSTRLELGELKKELSEAHLELQDTKTKSATTLLATEDEIMQLKSELSRSRSTSPTRHRSRSPSPQFRTSESPTVAMLTNSSRHARLVSRFNDIYANERLDAQNLLRRYIDDLEMVQRILFIATTESFHAAKTAFRQFKLRVRKSLSPTHSGPESVEDTVIDYIVRNLDLYDVQASVSDVIRAMNVNPKISFPPEVDFILISSFIREVCRVAFAMQTLDAPLDIAFSSDGELYSESKYRRSYDSDYTAPLVVYHVWPALIENDSVLVKGEVVTKRGALWSPGKCRSRSCSPVRSRSASPCCNVASRSRSRSPSPLRRSGTPRL</sequence>
<dbReference type="GO" id="GO:0005759">
    <property type="term" value="C:mitochondrial matrix"/>
    <property type="evidence" value="ECO:0007669"/>
    <property type="project" value="UniProtKB-SubCell"/>
</dbReference>
<evidence type="ECO:0000256" key="10">
    <source>
        <dbReference type="ARBA" id="ARBA00023128"/>
    </source>
</evidence>
<comment type="caution">
    <text evidence="16">The sequence shown here is derived from an EMBL/GenBank/DDBJ whole genome shotgun (WGS) entry which is preliminary data.</text>
</comment>
<evidence type="ECO:0000256" key="8">
    <source>
        <dbReference type="ARBA" id="ARBA00023054"/>
    </source>
</evidence>
<feature type="compositionally biased region" description="Low complexity" evidence="14">
    <location>
        <begin position="407"/>
        <end position="421"/>
    </location>
</feature>
<keyword evidence="6" id="KW-0963">Cytoplasm</keyword>
<evidence type="ECO:0000256" key="2">
    <source>
        <dbReference type="ARBA" id="ARBA00004305"/>
    </source>
</evidence>
<evidence type="ECO:0000256" key="4">
    <source>
        <dbReference type="ARBA" id="ARBA00008233"/>
    </source>
</evidence>
<name>A0AAV7WLY3_PLEWA</name>
<keyword evidence="11" id="KW-0472">Membrane</keyword>
<evidence type="ECO:0000256" key="6">
    <source>
        <dbReference type="ARBA" id="ARBA00022490"/>
    </source>
</evidence>
<dbReference type="GO" id="GO:0005741">
    <property type="term" value="C:mitochondrial outer membrane"/>
    <property type="evidence" value="ECO:0007669"/>
    <property type="project" value="UniProtKB-SubCell"/>
</dbReference>
<comment type="similarity">
    <text evidence="4">Belongs to the MIEAP family.</text>
</comment>
<keyword evidence="7" id="KW-1000">Mitochondrion outer membrane</keyword>
<feature type="compositionally biased region" description="Low complexity" evidence="14">
    <location>
        <begin position="430"/>
        <end position="443"/>
    </location>
</feature>
<accession>A0AAV7WLY3</accession>
<keyword evidence="8 13" id="KW-0175">Coiled coil</keyword>
<dbReference type="Proteomes" id="UP001066276">
    <property type="component" value="Chromosome 1_1"/>
</dbReference>
<reference evidence="16" key="1">
    <citation type="journal article" date="2022" name="bioRxiv">
        <title>Sequencing and chromosome-scale assembly of the giantPleurodeles waltlgenome.</title>
        <authorList>
            <person name="Brown T."/>
            <person name="Elewa A."/>
            <person name="Iarovenko S."/>
            <person name="Subramanian E."/>
            <person name="Araus A.J."/>
            <person name="Petzold A."/>
            <person name="Susuki M."/>
            <person name="Suzuki K.-i.T."/>
            <person name="Hayashi T."/>
            <person name="Toyoda A."/>
            <person name="Oliveira C."/>
            <person name="Osipova E."/>
            <person name="Leigh N.D."/>
            <person name="Simon A."/>
            <person name="Yun M.H."/>
        </authorList>
    </citation>
    <scope>NUCLEOTIDE SEQUENCE</scope>
    <source>
        <strain evidence="16">20211129_DDA</strain>
        <tissue evidence="16">Liver</tissue>
    </source>
</reference>
<dbReference type="PANTHER" id="PTHR21771">
    <property type="entry name" value="MITOCHONDRIA-EATING PROTEIN-RELATED"/>
    <property type="match status" value="1"/>
</dbReference>
<dbReference type="InterPro" id="IPR026169">
    <property type="entry name" value="MIEAP"/>
</dbReference>
<evidence type="ECO:0000256" key="3">
    <source>
        <dbReference type="ARBA" id="ARBA00004496"/>
    </source>
</evidence>
<dbReference type="Pfam" id="PF16026">
    <property type="entry name" value="MIEAP"/>
    <property type="match status" value="1"/>
</dbReference>
<evidence type="ECO:0000256" key="1">
    <source>
        <dbReference type="ARBA" id="ARBA00004294"/>
    </source>
</evidence>
<evidence type="ECO:0000313" key="17">
    <source>
        <dbReference type="Proteomes" id="UP001066276"/>
    </source>
</evidence>
<feature type="region of interest" description="Disordered" evidence="14">
    <location>
        <begin position="165"/>
        <end position="194"/>
    </location>
</feature>